<protein>
    <submittedName>
        <fullName evidence="1">Uncharacterized protein</fullName>
    </submittedName>
</protein>
<reference evidence="1 2" key="1">
    <citation type="journal article" date="2020" name="Cell">
        <title>Large-Scale Comparative Analyses of Tick Genomes Elucidate Their Genetic Diversity and Vector Capacities.</title>
        <authorList>
            <consortium name="Tick Genome and Microbiome Consortium (TIGMIC)"/>
            <person name="Jia N."/>
            <person name="Wang J."/>
            <person name="Shi W."/>
            <person name="Du L."/>
            <person name="Sun Y."/>
            <person name="Zhan W."/>
            <person name="Jiang J.F."/>
            <person name="Wang Q."/>
            <person name="Zhang B."/>
            <person name="Ji P."/>
            <person name="Bell-Sakyi L."/>
            <person name="Cui X.M."/>
            <person name="Yuan T.T."/>
            <person name="Jiang B.G."/>
            <person name="Yang W.F."/>
            <person name="Lam T.T."/>
            <person name="Chang Q.C."/>
            <person name="Ding S.J."/>
            <person name="Wang X.J."/>
            <person name="Zhu J.G."/>
            <person name="Ruan X.D."/>
            <person name="Zhao L."/>
            <person name="Wei J.T."/>
            <person name="Ye R.Z."/>
            <person name="Que T.C."/>
            <person name="Du C.H."/>
            <person name="Zhou Y.H."/>
            <person name="Cheng J.X."/>
            <person name="Dai P.F."/>
            <person name="Guo W.B."/>
            <person name="Han X.H."/>
            <person name="Huang E.J."/>
            <person name="Li L.F."/>
            <person name="Wei W."/>
            <person name="Gao Y.C."/>
            <person name="Liu J.Z."/>
            <person name="Shao H.Z."/>
            <person name="Wang X."/>
            <person name="Wang C.C."/>
            <person name="Yang T.C."/>
            <person name="Huo Q.B."/>
            <person name="Li W."/>
            <person name="Chen H.Y."/>
            <person name="Chen S.E."/>
            <person name="Zhou L.G."/>
            <person name="Ni X.B."/>
            <person name="Tian J.H."/>
            <person name="Sheng Y."/>
            <person name="Liu T."/>
            <person name="Pan Y.S."/>
            <person name="Xia L.Y."/>
            <person name="Li J."/>
            <person name="Zhao F."/>
            <person name="Cao W.C."/>
        </authorList>
    </citation>
    <scope>NUCLEOTIDE SEQUENCE [LARGE SCALE GENOMIC DNA]</scope>
    <source>
        <strain evidence="1">Iper-2018</strain>
    </source>
</reference>
<sequence length="321" mass="38043">MNGTQVKPTLKYRSVGSYYTATHFPDEILREALSYEHQPEDVFIVTYPKCGTSWMQGILYQIYTNGAPVESIEDFVTRMPFLERMGVEGLADLPRPGSAIKTHMLYDEDRVSKRAKYIYVARNPYDCCVSFYNHYKLFPLYQFEDGTFEQFFEQFMRGEVEFGDYFDHLLSWYPHRDEPNVLFMTYEDLKQDTRFWVQKLADFLGSRYGDNLRQDPDAMERILDATSVANVRELFRRERDHQRQVTTKTPIDEMPRWAVLFQEAAGDLLKKPHAGEFVRKGMVGDWKNYFKPEQIERMKRKARERCNGINVMELWKHLGIC</sequence>
<comment type="caution">
    <text evidence="1">The sequence shown here is derived from an EMBL/GenBank/DDBJ whole genome shotgun (WGS) entry which is preliminary data.</text>
</comment>
<gene>
    <name evidence="1" type="ORF">HPB47_004800</name>
</gene>
<organism evidence="1 2">
    <name type="scientific">Ixodes persulcatus</name>
    <name type="common">Taiga tick</name>
    <dbReference type="NCBI Taxonomy" id="34615"/>
    <lineage>
        <taxon>Eukaryota</taxon>
        <taxon>Metazoa</taxon>
        <taxon>Ecdysozoa</taxon>
        <taxon>Arthropoda</taxon>
        <taxon>Chelicerata</taxon>
        <taxon>Arachnida</taxon>
        <taxon>Acari</taxon>
        <taxon>Parasitiformes</taxon>
        <taxon>Ixodida</taxon>
        <taxon>Ixodoidea</taxon>
        <taxon>Ixodidae</taxon>
        <taxon>Ixodinae</taxon>
        <taxon>Ixodes</taxon>
    </lineage>
</organism>
<evidence type="ECO:0000313" key="1">
    <source>
        <dbReference type="EMBL" id="KAG0418452.1"/>
    </source>
</evidence>
<dbReference type="Proteomes" id="UP000805193">
    <property type="component" value="Unassembled WGS sequence"/>
</dbReference>
<proteinExistence type="predicted"/>
<name>A0AC60PFK6_IXOPE</name>
<keyword evidence="2" id="KW-1185">Reference proteome</keyword>
<accession>A0AC60PFK6</accession>
<evidence type="ECO:0000313" key="2">
    <source>
        <dbReference type="Proteomes" id="UP000805193"/>
    </source>
</evidence>
<dbReference type="EMBL" id="JABSTQ010010735">
    <property type="protein sequence ID" value="KAG0418452.1"/>
    <property type="molecule type" value="Genomic_DNA"/>
</dbReference>